<sequence>MKTLVISLALAAAGMLNSAFAVTPSQRFAYNSDTDSTGVTTEYVYKVNEDGLTLRHHLKYRYTYDDAHRLLCKETLRWDAVAACYRPAFALRYAYAADASVAVELALWNTSDQAYSDVREKAVYAADAFGLTYQAYAYDADNRSWQLTGSHEVEAELLAGR</sequence>
<name>A0A9D2HWB7_9BACE</name>
<comment type="caution">
    <text evidence="2">The sequence shown here is derived from an EMBL/GenBank/DDBJ whole genome shotgun (WGS) entry which is preliminary data.</text>
</comment>
<keyword evidence="1" id="KW-0732">Signal</keyword>
<evidence type="ECO:0000313" key="2">
    <source>
        <dbReference type="EMBL" id="HJA86710.1"/>
    </source>
</evidence>
<accession>A0A9D2HWB7</accession>
<feature type="chain" id="PRO_5039154227" evidence="1">
    <location>
        <begin position="22"/>
        <end position="161"/>
    </location>
</feature>
<dbReference type="Pfam" id="PF12930">
    <property type="entry name" value="DUF3836"/>
    <property type="match status" value="1"/>
</dbReference>
<feature type="signal peptide" evidence="1">
    <location>
        <begin position="1"/>
        <end position="21"/>
    </location>
</feature>
<evidence type="ECO:0000313" key="3">
    <source>
        <dbReference type="Proteomes" id="UP000823862"/>
    </source>
</evidence>
<dbReference type="EMBL" id="DWZI01000056">
    <property type="protein sequence ID" value="HJA86710.1"/>
    <property type="molecule type" value="Genomic_DNA"/>
</dbReference>
<dbReference type="Gene3D" id="2.40.128.720">
    <property type="match status" value="1"/>
</dbReference>
<evidence type="ECO:0000256" key="1">
    <source>
        <dbReference type="SAM" id="SignalP"/>
    </source>
</evidence>
<reference evidence="2" key="2">
    <citation type="submission" date="2021-04" db="EMBL/GenBank/DDBJ databases">
        <authorList>
            <person name="Gilroy R."/>
        </authorList>
    </citation>
    <scope>NUCLEOTIDE SEQUENCE</scope>
    <source>
        <strain evidence="2">ChiHjej12B11-9795</strain>
    </source>
</reference>
<dbReference type="Proteomes" id="UP000823862">
    <property type="component" value="Unassembled WGS sequence"/>
</dbReference>
<dbReference type="InterPro" id="IPR024339">
    <property type="entry name" value="DUF3836"/>
</dbReference>
<organism evidence="2 3">
    <name type="scientific">Candidatus Bacteroides avicola</name>
    <dbReference type="NCBI Taxonomy" id="2838468"/>
    <lineage>
        <taxon>Bacteria</taxon>
        <taxon>Pseudomonadati</taxon>
        <taxon>Bacteroidota</taxon>
        <taxon>Bacteroidia</taxon>
        <taxon>Bacteroidales</taxon>
        <taxon>Bacteroidaceae</taxon>
        <taxon>Bacteroides</taxon>
    </lineage>
</organism>
<reference evidence="2" key="1">
    <citation type="journal article" date="2021" name="PeerJ">
        <title>Extensive microbial diversity within the chicken gut microbiome revealed by metagenomics and culture.</title>
        <authorList>
            <person name="Gilroy R."/>
            <person name="Ravi A."/>
            <person name="Getino M."/>
            <person name="Pursley I."/>
            <person name="Horton D.L."/>
            <person name="Alikhan N.F."/>
            <person name="Baker D."/>
            <person name="Gharbi K."/>
            <person name="Hall N."/>
            <person name="Watson M."/>
            <person name="Adriaenssens E.M."/>
            <person name="Foster-Nyarko E."/>
            <person name="Jarju S."/>
            <person name="Secka A."/>
            <person name="Antonio M."/>
            <person name="Oren A."/>
            <person name="Chaudhuri R.R."/>
            <person name="La Ragione R."/>
            <person name="Hildebrand F."/>
            <person name="Pallen M.J."/>
        </authorList>
    </citation>
    <scope>NUCLEOTIDE SEQUENCE</scope>
    <source>
        <strain evidence="2">ChiHjej12B11-9795</strain>
    </source>
</reference>
<protein>
    <submittedName>
        <fullName evidence="2">DUF3836 domain-containing protein</fullName>
    </submittedName>
</protein>
<proteinExistence type="predicted"/>
<dbReference type="AlphaFoldDB" id="A0A9D2HWB7"/>
<gene>
    <name evidence="2" type="ORF">H9950_11090</name>
</gene>